<accession>A0A6P5LPA1</accession>
<name>A0A6P5LPA1_PHACI</name>
<evidence type="ECO:0000313" key="3">
    <source>
        <dbReference type="RefSeq" id="XP_020860172.1"/>
    </source>
</evidence>
<dbReference type="InParanoid" id="A0A6P5LPA1"/>
<evidence type="ECO:0000313" key="2">
    <source>
        <dbReference type="Proteomes" id="UP000515140"/>
    </source>
</evidence>
<proteinExistence type="predicted"/>
<feature type="compositionally biased region" description="Acidic residues" evidence="1">
    <location>
        <begin position="1"/>
        <end position="12"/>
    </location>
</feature>
<protein>
    <submittedName>
        <fullName evidence="3">Uncharacterized protein LOC110220491</fullName>
    </submittedName>
</protein>
<sequence>MMMIDDDDDDDGGGNGESGRRRGDAGGQGAPHSHKTGLQPPAVPQPNPHLCSEEPPPTAAGTARGLQEREQMYRRAHAPTPTRGGPRPSRHDPAAPRLGVRARAPSTAQQFAGDFPLPSAPPSEPRPAAKGEKGGRRAEALHPTPRGLLRGGRGMRKGR</sequence>
<evidence type="ECO:0000256" key="1">
    <source>
        <dbReference type="SAM" id="MobiDB-lite"/>
    </source>
</evidence>
<keyword evidence="2" id="KW-1185">Reference proteome</keyword>
<feature type="compositionally biased region" description="Basic and acidic residues" evidence="1">
    <location>
        <begin position="127"/>
        <end position="140"/>
    </location>
</feature>
<reference evidence="3" key="1">
    <citation type="submission" date="2025-08" db="UniProtKB">
        <authorList>
            <consortium name="RefSeq"/>
        </authorList>
    </citation>
    <scope>IDENTIFICATION</scope>
    <source>
        <tissue evidence="3">Spleen</tissue>
    </source>
</reference>
<dbReference type="KEGG" id="pcw:110220491"/>
<gene>
    <name evidence="3" type="primary">LOC110220491</name>
</gene>
<dbReference type="GeneID" id="110220491"/>
<feature type="region of interest" description="Disordered" evidence="1">
    <location>
        <begin position="1"/>
        <end position="159"/>
    </location>
</feature>
<dbReference type="RefSeq" id="XP_020860172.1">
    <property type="nucleotide sequence ID" value="XM_021004513.1"/>
</dbReference>
<dbReference type="Proteomes" id="UP000515140">
    <property type="component" value="Unplaced"/>
</dbReference>
<organism evidence="2 3">
    <name type="scientific">Phascolarctos cinereus</name>
    <name type="common">Koala</name>
    <dbReference type="NCBI Taxonomy" id="38626"/>
    <lineage>
        <taxon>Eukaryota</taxon>
        <taxon>Metazoa</taxon>
        <taxon>Chordata</taxon>
        <taxon>Craniata</taxon>
        <taxon>Vertebrata</taxon>
        <taxon>Euteleostomi</taxon>
        <taxon>Mammalia</taxon>
        <taxon>Metatheria</taxon>
        <taxon>Diprotodontia</taxon>
        <taxon>Phascolarctidae</taxon>
        <taxon>Phascolarctos</taxon>
    </lineage>
</organism>
<dbReference type="AlphaFoldDB" id="A0A6P5LPA1"/>